<feature type="transmembrane region" description="Helical" evidence="2">
    <location>
        <begin position="98"/>
        <end position="116"/>
    </location>
</feature>
<protein>
    <recommendedName>
        <fullName evidence="5">DUF998 domain-containing protein</fullName>
    </recommendedName>
</protein>
<dbReference type="Proteomes" id="UP000271469">
    <property type="component" value="Chromosome"/>
</dbReference>
<feature type="transmembrane region" description="Helical" evidence="2">
    <location>
        <begin position="155"/>
        <end position="175"/>
    </location>
</feature>
<accession>A0A3G8JKX2</accession>
<evidence type="ECO:0000256" key="2">
    <source>
        <dbReference type="SAM" id="Phobius"/>
    </source>
</evidence>
<feature type="transmembrane region" description="Helical" evidence="2">
    <location>
        <begin position="68"/>
        <end position="89"/>
    </location>
</feature>
<feature type="transmembrane region" description="Helical" evidence="2">
    <location>
        <begin position="16"/>
        <end position="35"/>
    </location>
</feature>
<organism evidence="3 4">
    <name type="scientific">Gordonia insulae</name>
    <dbReference type="NCBI Taxonomy" id="2420509"/>
    <lineage>
        <taxon>Bacteria</taxon>
        <taxon>Bacillati</taxon>
        <taxon>Actinomycetota</taxon>
        <taxon>Actinomycetes</taxon>
        <taxon>Mycobacteriales</taxon>
        <taxon>Gordoniaceae</taxon>
        <taxon>Gordonia</taxon>
    </lineage>
</organism>
<keyword evidence="2" id="KW-1133">Transmembrane helix</keyword>
<name>A0A3G8JKX2_9ACTN</name>
<dbReference type="AlphaFoldDB" id="A0A3G8JKX2"/>
<evidence type="ECO:0000313" key="4">
    <source>
        <dbReference type="Proteomes" id="UP000271469"/>
    </source>
</evidence>
<dbReference type="OrthoDB" id="4620938at2"/>
<sequence>MTKATAFLRDPQSTRWIALLVLVYFAAEWVVSASWRGNYTYRDVTVGPLGVPFCGPQGTWPCSATSPVMTIALVVTGIAIVLVATSWLLQHRLSIPHGSMLAISGLALAVTGIVSVKTDYPVHSAALHVFVVFGALGSVLVAVSSTTGLGAVPRLVLGVGGITATIGYFCYAPGLTDWMGAGGAERLMIYPVLIAILVAGVMPPPGTAESGRSDGRHRWADPEVTPMPHRAADDRAATPVPADGV</sequence>
<feature type="region of interest" description="Disordered" evidence="1">
    <location>
        <begin position="207"/>
        <end position="245"/>
    </location>
</feature>
<proteinExistence type="predicted"/>
<feature type="transmembrane region" description="Helical" evidence="2">
    <location>
        <begin position="122"/>
        <end position="143"/>
    </location>
</feature>
<dbReference type="RefSeq" id="WP_124708335.1">
    <property type="nucleotide sequence ID" value="NZ_CP033972.1"/>
</dbReference>
<reference evidence="3 4" key="1">
    <citation type="submission" date="2018-11" db="EMBL/GenBank/DDBJ databases">
        <title>Gordonia insulae sp. nov., isolated from an island soil.</title>
        <authorList>
            <person name="Kim Y.S."/>
            <person name="Kim S.B."/>
        </authorList>
    </citation>
    <scope>NUCLEOTIDE SEQUENCE [LARGE SCALE GENOMIC DNA]</scope>
    <source>
        <strain evidence="3 4">MMS17-SY073</strain>
    </source>
</reference>
<dbReference type="EMBL" id="CP033972">
    <property type="protein sequence ID" value="AZG45706.1"/>
    <property type="molecule type" value="Genomic_DNA"/>
</dbReference>
<keyword evidence="4" id="KW-1185">Reference proteome</keyword>
<evidence type="ECO:0008006" key="5">
    <source>
        <dbReference type="Google" id="ProtNLM"/>
    </source>
</evidence>
<feature type="compositionally biased region" description="Basic and acidic residues" evidence="1">
    <location>
        <begin position="211"/>
        <end position="221"/>
    </location>
</feature>
<keyword evidence="2" id="KW-0812">Transmembrane</keyword>
<gene>
    <name evidence="3" type="ORF">D7316_02306</name>
</gene>
<evidence type="ECO:0000256" key="1">
    <source>
        <dbReference type="SAM" id="MobiDB-lite"/>
    </source>
</evidence>
<keyword evidence="2" id="KW-0472">Membrane</keyword>
<dbReference type="KEGG" id="gom:D7316_02306"/>
<evidence type="ECO:0000313" key="3">
    <source>
        <dbReference type="EMBL" id="AZG45706.1"/>
    </source>
</evidence>
<feature type="transmembrane region" description="Helical" evidence="2">
    <location>
        <begin position="187"/>
        <end position="208"/>
    </location>
</feature>